<dbReference type="GeneID" id="36630049"/>
<dbReference type="EMBL" id="KZ679683">
    <property type="protein sequence ID" value="PTB52648.1"/>
    <property type="molecule type" value="Genomic_DNA"/>
</dbReference>
<keyword evidence="2" id="KW-1185">Reference proteome</keyword>
<reference evidence="1 2" key="1">
    <citation type="submission" date="2016-07" db="EMBL/GenBank/DDBJ databases">
        <title>Multiple horizontal gene transfer events from other fungi enriched the ability of initially mycotrophic Trichoderma (Ascomycota) to feed on dead plant biomass.</title>
        <authorList>
            <consortium name="DOE Joint Genome Institute"/>
            <person name="Aerts A."/>
            <person name="Atanasova L."/>
            <person name="Chenthamara K."/>
            <person name="Zhang J."/>
            <person name="Grujic M."/>
            <person name="Henrissat B."/>
            <person name="Kuo A."/>
            <person name="Salamov A."/>
            <person name="Lipzen A."/>
            <person name="Labutti K."/>
            <person name="Barry K."/>
            <person name="Miao Y."/>
            <person name="Rahimi M.J."/>
            <person name="Shen Q."/>
            <person name="Grigoriev I.V."/>
            <person name="Kubicek C.P."/>
            <person name="Druzhinina I.S."/>
        </authorList>
    </citation>
    <scope>NUCLEOTIDE SEQUENCE [LARGE SCALE GENOMIC DNA]</scope>
    <source>
        <strain evidence="1 2">CBS 226.95</strain>
    </source>
</reference>
<gene>
    <name evidence="1" type="ORF">M431DRAFT_557042</name>
</gene>
<accession>A0A2T4A6K4</accession>
<dbReference type="Proteomes" id="UP000241690">
    <property type="component" value="Unassembled WGS sequence"/>
</dbReference>
<evidence type="ECO:0000313" key="2">
    <source>
        <dbReference type="Proteomes" id="UP000241690"/>
    </source>
</evidence>
<dbReference type="RefSeq" id="XP_024772325.1">
    <property type="nucleotide sequence ID" value="XM_024921466.1"/>
</dbReference>
<dbReference type="AlphaFoldDB" id="A0A2T4A6K4"/>
<sequence>MRWKSLACNTVARPGPQGLRYGWLPSVIHHDAPGEHWATVDPVKAGAISDPLDPPLQGLGAFDNASGFLAARPMSMLMSMDTDFDKAGGRIRRDGDGENSIKWSGVCFCTVLLWSVSLCECASGLFSARSPRLRCQDRRPWSIAEQSILASICKCLQASAPSFQLPTRPPCRPKKACR</sequence>
<proteinExistence type="predicted"/>
<name>A0A2T4A6K4_TRIHA</name>
<organism evidence="1 2">
    <name type="scientific">Trichoderma harzianum CBS 226.95</name>
    <dbReference type="NCBI Taxonomy" id="983964"/>
    <lineage>
        <taxon>Eukaryota</taxon>
        <taxon>Fungi</taxon>
        <taxon>Dikarya</taxon>
        <taxon>Ascomycota</taxon>
        <taxon>Pezizomycotina</taxon>
        <taxon>Sordariomycetes</taxon>
        <taxon>Hypocreomycetidae</taxon>
        <taxon>Hypocreales</taxon>
        <taxon>Hypocreaceae</taxon>
        <taxon>Trichoderma</taxon>
    </lineage>
</organism>
<protein>
    <submittedName>
        <fullName evidence="1">Uncharacterized protein</fullName>
    </submittedName>
</protein>
<evidence type="ECO:0000313" key="1">
    <source>
        <dbReference type="EMBL" id="PTB52648.1"/>
    </source>
</evidence>